<keyword evidence="1" id="KW-1133">Transmembrane helix</keyword>
<name>A1U7S7_MARN8</name>
<geneLocation type="plasmid" evidence="2 3">
    <name>pMAQU01</name>
</geneLocation>
<feature type="transmembrane region" description="Helical" evidence="1">
    <location>
        <begin position="73"/>
        <end position="90"/>
    </location>
</feature>
<dbReference type="AlphaFoldDB" id="A1U7S7"/>
<keyword evidence="1" id="KW-0472">Membrane</keyword>
<dbReference type="EMBL" id="CP000515">
    <property type="protein sequence ID" value="ABM21046.1"/>
    <property type="molecule type" value="Genomic_DNA"/>
</dbReference>
<accession>A1U7S7</accession>
<sequence length="204" mass="21936">MFDLQQILDGLLSSDSNFISYIANLAAEFGKIETVLLTIIVPGVGLMISASAILKMMKMKNPQYAQQINPSSIAWRALIGPVTILLVPFMQEVSESVFGDDRTGGKVPRAMTYSAAIQGAASPEQVMMLGILAFLVFVGWITAFRAMFAFARCGDPQQDGYQLAKAGLSRLAAATVLTFAQFFIDDVFESVTGGAGKFSSDLNL</sequence>
<keyword evidence="2" id="KW-0614">Plasmid</keyword>
<organism evidence="2 3">
    <name type="scientific">Marinobacter nauticus (strain ATCC 700491 / DSM 11845 / VT8)</name>
    <name type="common">Marinobacter aquaeolei</name>
    <dbReference type="NCBI Taxonomy" id="351348"/>
    <lineage>
        <taxon>Bacteria</taxon>
        <taxon>Pseudomonadati</taxon>
        <taxon>Pseudomonadota</taxon>
        <taxon>Gammaproteobacteria</taxon>
        <taxon>Pseudomonadales</taxon>
        <taxon>Marinobacteraceae</taxon>
        <taxon>Marinobacter</taxon>
    </lineage>
</organism>
<dbReference type="RefSeq" id="WP_011783307.1">
    <property type="nucleotide sequence ID" value="NC_008738.1"/>
</dbReference>
<feature type="transmembrane region" description="Helical" evidence="1">
    <location>
        <begin position="34"/>
        <end position="53"/>
    </location>
</feature>
<proteinExistence type="predicted"/>
<dbReference type="KEGG" id="maq:Maqu_4195"/>
<reference evidence="3" key="1">
    <citation type="journal article" date="2011" name="Appl. Environ. Microbiol.">
        <title>Genomic potential of Marinobacter aquaeolei, a biogeochemical 'opportunitroph'.</title>
        <authorList>
            <person name="Singer E."/>
            <person name="Webb E.A."/>
            <person name="Nelson W.C."/>
            <person name="Heidelberg J.F."/>
            <person name="Ivanova N."/>
            <person name="Pati A."/>
            <person name="Edwards K.J."/>
        </authorList>
    </citation>
    <scope>NUCLEOTIDE SEQUENCE [LARGE SCALE GENOMIC DNA]</scope>
    <source>
        <strain evidence="3">ATCC 700491 / DSM 11845 / VT8</strain>
    </source>
</reference>
<evidence type="ECO:0000313" key="2">
    <source>
        <dbReference type="EMBL" id="ABM21046.1"/>
    </source>
</evidence>
<dbReference type="Proteomes" id="UP000000998">
    <property type="component" value="Plasmid pMAQU01"/>
</dbReference>
<evidence type="ECO:0000313" key="3">
    <source>
        <dbReference type="Proteomes" id="UP000000998"/>
    </source>
</evidence>
<protein>
    <submittedName>
        <fullName evidence="2">Uncharacterized protein</fullName>
    </submittedName>
</protein>
<dbReference type="HOGENOM" id="CLU_1341937_0_0_6"/>
<gene>
    <name evidence="2" type="ordered locus">Maqu_4195</name>
</gene>
<keyword evidence="1" id="KW-0812">Transmembrane</keyword>
<evidence type="ECO:0000256" key="1">
    <source>
        <dbReference type="SAM" id="Phobius"/>
    </source>
</evidence>
<feature type="transmembrane region" description="Helical" evidence="1">
    <location>
        <begin position="126"/>
        <end position="151"/>
    </location>
</feature>
<dbReference type="OrthoDB" id="6367592at2"/>